<organism evidence="2 3">
    <name type="scientific">Marinimicrobium koreense</name>
    <dbReference type="NCBI Taxonomy" id="306545"/>
    <lineage>
        <taxon>Bacteria</taxon>
        <taxon>Pseudomonadati</taxon>
        <taxon>Pseudomonadota</taxon>
        <taxon>Gammaproteobacteria</taxon>
        <taxon>Cellvibrionales</taxon>
        <taxon>Cellvibrionaceae</taxon>
        <taxon>Marinimicrobium</taxon>
    </lineage>
</organism>
<reference evidence="2 3" key="1">
    <citation type="submission" date="2018-11" db="EMBL/GenBank/DDBJ databases">
        <title>Genomic Encyclopedia of Type Strains, Phase IV (KMG-IV): sequencing the most valuable type-strain genomes for metagenomic binning, comparative biology and taxonomic classification.</title>
        <authorList>
            <person name="Goeker M."/>
        </authorList>
    </citation>
    <scope>NUCLEOTIDE SEQUENCE [LARGE SCALE GENOMIC DNA]</scope>
    <source>
        <strain evidence="2 3">DSM 16974</strain>
    </source>
</reference>
<evidence type="ECO:0000313" key="3">
    <source>
        <dbReference type="Proteomes" id="UP000273643"/>
    </source>
</evidence>
<protein>
    <submittedName>
        <fullName evidence="2">Acetyltransferase (GNAT) family protein</fullName>
    </submittedName>
</protein>
<dbReference type="RefSeq" id="WP_170162959.1">
    <property type="nucleotide sequence ID" value="NZ_RJUK01000003.1"/>
</dbReference>
<dbReference type="AlphaFoldDB" id="A0A3N1NPH8"/>
<accession>A0A3N1NPH8</accession>
<keyword evidence="3" id="KW-1185">Reference proteome</keyword>
<dbReference type="InterPro" id="IPR016181">
    <property type="entry name" value="Acyl_CoA_acyltransferase"/>
</dbReference>
<dbReference type="SUPFAM" id="SSF55729">
    <property type="entry name" value="Acyl-CoA N-acyltransferases (Nat)"/>
    <property type="match status" value="1"/>
</dbReference>
<proteinExistence type="predicted"/>
<evidence type="ECO:0000259" key="1">
    <source>
        <dbReference type="Pfam" id="PF13480"/>
    </source>
</evidence>
<feature type="domain" description="BioF2-like acetyltransferase" evidence="1">
    <location>
        <begin position="162"/>
        <end position="306"/>
    </location>
</feature>
<name>A0A3N1NPH8_9GAMM</name>
<evidence type="ECO:0000313" key="2">
    <source>
        <dbReference type="EMBL" id="ROQ18053.1"/>
    </source>
</evidence>
<dbReference type="EMBL" id="RJUK01000003">
    <property type="protein sequence ID" value="ROQ18053.1"/>
    <property type="molecule type" value="Genomic_DNA"/>
</dbReference>
<dbReference type="InterPro" id="IPR038740">
    <property type="entry name" value="BioF2-like_GNAT_dom"/>
</dbReference>
<keyword evidence="2" id="KW-0808">Transferase</keyword>
<dbReference type="Proteomes" id="UP000273643">
    <property type="component" value="Unassembled WGS sequence"/>
</dbReference>
<dbReference type="GO" id="GO:0016740">
    <property type="term" value="F:transferase activity"/>
    <property type="evidence" value="ECO:0007669"/>
    <property type="project" value="UniProtKB-KW"/>
</dbReference>
<dbReference type="Gene3D" id="3.40.630.30">
    <property type="match status" value="1"/>
</dbReference>
<sequence length="346" mass="39187">MTETPHPDEFFPPHHRQGLFYSSAWLEAWQEAYGNHPAIKLHPEAGLYTYPQKLKGLLPVRSATPIGATSPGTRSIRAEYLVLSGAETVLEAQQFLEKLTAEKNWHQLCFPDIPEGSPEFEAIQTAARNLGLQVREQERNTAFAVDLSVGGFESYLTGLGKNTRLKLFNRRKKLEEAGQVELENWWPDRRNAFYELLNQFHQKRWGKPCYHGRNQTFIEDLLTRLDQAGAHVDLSVITLDGEPVSTTLDIAAQGRCYNLQAGYAEDLVKNVSLGTLHLGYQIEKAFQAKYDHYDFMAGEGKNTQYKASLANCHADLITLMLVRHPLLKLAYRLQDRLSKPTTMEGA</sequence>
<gene>
    <name evidence="2" type="ORF">EDC38_3026</name>
</gene>
<comment type="caution">
    <text evidence="2">The sequence shown here is derived from an EMBL/GenBank/DDBJ whole genome shotgun (WGS) entry which is preliminary data.</text>
</comment>
<dbReference type="Pfam" id="PF13480">
    <property type="entry name" value="Acetyltransf_6"/>
    <property type="match status" value="1"/>
</dbReference>